<dbReference type="EMBL" id="RYFG02000109">
    <property type="protein sequence ID" value="TRW92068.1"/>
    <property type="molecule type" value="Genomic_DNA"/>
</dbReference>
<dbReference type="CDD" id="cd02440">
    <property type="entry name" value="AdoMet_MTases"/>
    <property type="match status" value="1"/>
</dbReference>
<feature type="domain" description="Methyltransferase small" evidence="6">
    <location>
        <begin position="123"/>
        <end position="212"/>
    </location>
</feature>
<comment type="catalytic activity">
    <reaction evidence="5">
        <text>L-glutaminyl-[peptide chain release factor] + S-adenosyl-L-methionine = N(5)-methyl-L-glutaminyl-[peptide chain release factor] + S-adenosyl-L-homocysteine + H(+)</text>
        <dbReference type="Rhea" id="RHEA:42896"/>
        <dbReference type="Rhea" id="RHEA-COMP:10271"/>
        <dbReference type="Rhea" id="RHEA-COMP:10272"/>
        <dbReference type="ChEBI" id="CHEBI:15378"/>
        <dbReference type="ChEBI" id="CHEBI:30011"/>
        <dbReference type="ChEBI" id="CHEBI:57856"/>
        <dbReference type="ChEBI" id="CHEBI:59789"/>
        <dbReference type="ChEBI" id="CHEBI:61891"/>
        <dbReference type="EC" id="2.1.1.297"/>
    </reaction>
</comment>
<comment type="caution">
    <text evidence="7">The sequence shown here is derived from an EMBL/GenBank/DDBJ whole genome shotgun (WGS) entry which is preliminary data.</text>
</comment>
<evidence type="ECO:0000256" key="4">
    <source>
        <dbReference type="ARBA" id="ARBA00022691"/>
    </source>
</evidence>
<evidence type="ECO:0000256" key="2">
    <source>
        <dbReference type="ARBA" id="ARBA00022603"/>
    </source>
</evidence>
<dbReference type="InterPro" id="IPR002052">
    <property type="entry name" value="DNA_methylase_N6_adenine_CS"/>
</dbReference>
<sequence length="300" mass="33138">MFLGNENLYNLVRPDLENKLNLLKDKPEENIDSTLKALGFAALGLCKSAETAAKLPFPELTEEHKNRLFELLNQRLDSTPLAHITGRQSFMGIEFLCDERALIPRKETEILGYKALGLSQEIAKEKQRANIIDVCCGSGNLGLAIVSHNAQAYVYATDLSAEAVELTQENISFLNLGDRINVRQGDLLSAFETEDYFEKIDLIVCNPPYIPSASLPKMNTEILAHEPVLAFDGGVMGISLIQKLILEAPRFLTKSGALIFEVGVGQGRFASRLCQRSGLYSHIESISDDSGNIRVILARK</sequence>
<evidence type="ECO:0000313" key="8">
    <source>
        <dbReference type="Proteomes" id="UP000733744"/>
    </source>
</evidence>
<dbReference type="PROSITE" id="PS00092">
    <property type="entry name" value="N6_MTASE"/>
    <property type="match status" value="1"/>
</dbReference>
<dbReference type="PANTHER" id="PTHR18895:SF74">
    <property type="entry name" value="MTRF1L RELEASE FACTOR GLUTAMINE METHYLTRANSFERASE"/>
    <property type="match status" value="1"/>
</dbReference>
<keyword evidence="2 7" id="KW-0489">Methyltransferase</keyword>
<dbReference type="NCBIfam" id="TIGR03534">
    <property type="entry name" value="RF_mod_PrmC"/>
    <property type="match status" value="1"/>
</dbReference>
<proteinExistence type="predicted"/>
<dbReference type="Gene3D" id="1.10.8.10">
    <property type="entry name" value="DNA helicase RuvA subunit, C-terminal domain"/>
    <property type="match status" value="1"/>
</dbReference>
<evidence type="ECO:0000259" key="6">
    <source>
        <dbReference type="Pfam" id="PF05175"/>
    </source>
</evidence>
<dbReference type="GO" id="GO:0032259">
    <property type="term" value="P:methylation"/>
    <property type="evidence" value="ECO:0007669"/>
    <property type="project" value="UniProtKB-KW"/>
</dbReference>
<dbReference type="Proteomes" id="UP000733744">
    <property type="component" value="Unassembled WGS sequence"/>
</dbReference>
<dbReference type="SUPFAM" id="SSF53335">
    <property type="entry name" value="S-adenosyl-L-methionine-dependent methyltransferases"/>
    <property type="match status" value="1"/>
</dbReference>
<dbReference type="Gene3D" id="3.40.50.150">
    <property type="entry name" value="Vaccinia Virus protein VP39"/>
    <property type="match status" value="1"/>
</dbReference>
<name>A0ABY3C8D8_9GAMM</name>
<reference evidence="7 8" key="1">
    <citation type="journal article" date="2019" name="Antonie Van Leeuwenhoek">
        <title>Description of 'Ca. Methylobacter oryzae' KRF1, a novel species from the environmentally important Methylobacter clade 2.</title>
        <authorList>
            <person name="Khatri K."/>
            <person name="Mohite J.A."/>
            <person name="Pandit P.S."/>
            <person name="Bahulikar R."/>
            <person name="Rahalkar M.C."/>
        </authorList>
    </citation>
    <scope>NUCLEOTIDE SEQUENCE [LARGE SCALE GENOMIC DNA]</scope>
    <source>
        <strain evidence="7 8">KRF1</strain>
    </source>
</reference>
<dbReference type="EC" id="2.1.1.297" evidence="1"/>
<dbReference type="Pfam" id="PF05175">
    <property type="entry name" value="MTS"/>
    <property type="match status" value="1"/>
</dbReference>
<dbReference type="NCBIfam" id="TIGR00536">
    <property type="entry name" value="hemK_fam"/>
    <property type="match status" value="1"/>
</dbReference>
<keyword evidence="3 7" id="KW-0808">Transferase</keyword>
<gene>
    <name evidence="7" type="primary">prmC</name>
    <name evidence="7" type="ORF">EKO24_015490</name>
</gene>
<dbReference type="PANTHER" id="PTHR18895">
    <property type="entry name" value="HEMK METHYLTRANSFERASE"/>
    <property type="match status" value="1"/>
</dbReference>
<dbReference type="GO" id="GO:0102559">
    <property type="term" value="F:peptide chain release factor N(5)-glutamine methyltransferase activity"/>
    <property type="evidence" value="ECO:0007669"/>
    <property type="project" value="UniProtKB-EC"/>
</dbReference>
<evidence type="ECO:0000256" key="1">
    <source>
        <dbReference type="ARBA" id="ARBA00012771"/>
    </source>
</evidence>
<keyword evidence="8" id="KW-1185">Reference proteome</keyword>
<dbReference type="InterPro" id="IPR050320">
    <property type="entry name" value="N5-glutamine_MTase"/>
</dbReference>
<dbReference type="RefSeq" id="WP_127028396.1">
    <property type="nucleotide sequence ID" value="NZ_RYFG02000109.1"/>
</dbReference>
<dbReference type="InterPro" id="IPR004556">
    <property type="entry name" value="HemK-like"/>
</dbReference>
<dbReference type="InterPro" id="IPR019874">
    <property type="entry name" value="RF_methyltr_PrmC"/>
</dbReference>
<evidence type="ECO:0000313" key="7">
    <source>
        <dbReference type="EMBL" id="TRW92068.1"/>
    </source>
</evidence>
<keyword evidence="4" id="KW-0949">S-adenosyl-L-methionine</keyword>
<dbReference type="InterPro" id="IPR029063">
    <property type="entry name" value="SAM-dependent_MTases_sf"/>
</dbReference>
<evidence type="ECO:0000256" key="3">
    <source>
        <dbReference type="ARBA" id="ARBA00022679"/>
    </source>
</evidence>
<dbReference type="InterPro" id="IPR007848">
    <property type="entry name" value="Small_mtfrase_dom"/>
</dbReference>
<protein>
    <recommendedName>
        <fullName evidence="1">peptide chain release factor N(5)-glutamine methyltransferase</fullName>
        <ecNumber evidence="1">2.1.1.297</ecNumber>
    </recommendedName>
</protein>
<evidence type="ECO:0000256" key="5">
    <source>
        <dbReference type="ARBA" id="ARBA00048391"/>
    </source>
</evidence>
<organism evidence="7 8">
    <name type="scientific">Candidatus Methylobacter oryzae</name>
    <dbReference type="NCBI Taxonomy" id="2497749"/>
    <lineage>
        <taxon>Bacteria</taxon>
        <taxon>Pseudomonadati</taxon>
        <taxon>Pseudomonadota</taxon>
        <taxon>Gammaproteobacteria</taxon>
        <taxon>Methylococcales</taxon>
        <taxon>Methylococcaceae</taxon>
        <taxon>Methylobacter</taxon>
    </lineage>
</organism>
<accession>A0ABY3C8D8</accession>